<proteinExistence type="predicted"/>
<dbReference type="GO" id="GO:0003677">
    <property type="term" value="F:DNA binding"/>
    <property type="evidence" value="ECO:0007669"/>
    <property type="project" value="InterPro"/>
</dbReference>
<dbReference type="EMBL" id="CP035758">
    <property type="protein sequence ID" value="QBD76422.1"/>
    <property type="molecule type" value="Genomic_DNA"/>
</dbReference>
<dbReference type="KEGG" id="kbs:EPA93_10535"/>
<name>A0A4P6JN07_KTERU</name>
<dbReference type="Proteomes" id="UP000290365">
    <property type="component" value="Chromosome"/>
</dbReference>
<reference evidence="2 3" key="1">
    <citation type="submission" date="2019-01" db="EMBL/GenBank/DDBJ databases">
        <title>Ktedonosporobacter rubrisoli SCAWS-G2.</title>
        <authorList>
            <person name="Huang Y."/>
            <person name="Yan B."/>
        </authorList>
    </citation>
    <scope>NUCLEOTIDE SEQUENCE [LARGE SCALE GENOMIC DNA]</scope>
    <source>
        <strain evidence="2 3">SCAWS-G2</strain>
    </source>
</reference>
<dbReference type="SUPFAM" id="SSF47413">
    <property type="entry name" value="lambda repressor-like DNA-binding domains"/>
    <property type="match status" value="1"/>
</dbReference>
<gene>
    <name evidence="2" type="ORF">EPA93_10535</name>
</gene>
<accession>A0A4P6JN07</accession>
<dbReference type="AlphaFoldDB" id="A0A4P6JN07"/>
<dbReference type="OrthoDB" id="166579at2"/>
<dbReference type="InterPro" id="IPR001387">
    <property type="entry name" value="Cro/C1-type_HTH"/>
</dbReference>
<keyword evidence="3" id="KW-1185">Reference proteome</keyword>
<protein>
    <submittedName>
        <fullName evidence="2">XRE family transcriptional regulator</fullName>
    </submittedName>
</protein>
<evidence type="ECO:0000313" key="2">
    <source>
        <dbReference type="EMBL" id="QBD76422.1"/>
    </source>
</evidence>
<dbReference type="Pfam" id="PF13443">
    <property type="entry name" value="HTH_26"/>
    <property type="match status" value="1"/>
</dbReference>
<feature type="domain" description="HTH cro/C1-type" evidence="1">
    <location>
        <begin position="5"/>
        <end position="66"/>
    </location>
</feature>
<dbReference type="RefSeq" id="WP_129887192.1">
    <property type="nucleotide sequence ID" value="NZ_CP035758.1"/>
</dbReference>
<sequence length="89" mass="9986">MIQLKVKEIAAKRGVSQARLSRLADVDIKVLRKIYRTPTTANITLATLNRLAFALHVDARDLVDYQREDALPGLHEDDIDEEDISEADG</sequence>
<organism evidence="2 3">
    <name type="scientific">Ktedonosporobacter rubrisoli</name>
    <dbReference type="NCBI Taxonomy" id="2509675"/>
    <lineage>
        <taxon>Bacteria</taxon>
        <taxon>Bacillati</taxon>
        <taxon>Chloroflexota</taxon>
        <taxon>Ktedonobacteria</taxon>
        <taxon>Ktedonobacterales</taxon>
        <taxon>Ktedonosporobacteraceae</taxon>
        <taxon>Ktedonosporobacter</taxon>
    </lineage>
</organism>
<dbReference type="InterPro" id="IPR010982">
    <property type="entry name" value="Lambda_DNA-bd_dom_sf"/>
</dbReference>
<evidence type="ECO:0000259" key="1">
    <source>
        <dbReference type="Pfam" id="PF13443"/>
    </source>
</evidence>
<dbReference type="Gene3D" id="1.10.260.40">
    <property type="entry name" value="lambda repressor-like DNA-binding domains"/>
    <property type="match status" value="1"/>
</dbReference>
<evidence type="ECO:0000313" key="3">
    <source>
        <dbReference type="Proteomes" id="UP000290365"/>
    </source>
</evidence>